<feature type="signal peptide" evidence="1">
    <location>
        <begin position="1"/>
        <end position="21"/>
    </location>
</feature>
<proteinExistence type="predicted"/>
<sequence>MKLRSLLAAGLASWPVYLAVAAPIGPTGPCPHSKVDAILKGDLDPSACCSYGKCLKDVVISVGD</sequence>
<dbReference type="RefSeq" id="XP_042996115.1">
    <property type="nucleotide sequence ID" value="XM_043140181.1"/>
</dbReference>
<gene>
    <name evidence="2" type="ORF">UV8b_02683</name>
</gene>
<reference evidence="2" key="1">
    <citation type="submission" date="2020-03" db="EMBL/GenBank/DDBJ databases">
        <title>A mixture of massive structural variations and highly conserved coding sequences in Ustilaginoidea virens genome.</title>
        <authorList>
            <person name="Zhang K."/>
            <person name="Zhao Z."/>
            <person name="Zhang Z."/>
            <person name="Li Y."/>
            <person name="Hsiang T."/>
            <person name="Sun W."/>
        </authorList>
    </citation>
    <scope>NUCLEOTIDE SEQUENCE</scope>
    <source>
        <strain evidence="2">UV-8b</strain>
    </source>
</reference>
<dbReference type="KEGG" id="uvi:66063461"/>
<protein>
    <submittedName>
        <fullName evidence="2">Uncharacterized protein</fullName>
    </submittedName>
</protein>
<evidence type="ECO:0000313" key="2">
    <source>
        <dbReference type="EMBL" id="QUC18442.1"/>
    </source>
</evidence>
<keyword evidence="3" id="KW-1185">Reference proteome</keyword>
<evidence type="ECO:0000313" key="3">
    <source>
        <dbReference type="Proteomes" id="UP000027002"/>
    </source>
</evidence>
<dbReference type="AlphaFoldDB" id="A0A8E5MGC7"/>
<dbReference type="Proteomes" id="UP000027002">
    <property type="component" value="Chromosome 2"/>
</dbReference>
<organism evidence="2 3">
    <name type="scientific">Ustilaginoidea virens</name>
    <name type="common">Rice false smut fungus</name>
    <name type="synonym">Villosiclava virens</name>
    <dbReference type="NCBI Taxonomy" id="1159556"/>
    <lineage>
        <taxon>Eukaryota</taxon>
        <taxon>Fungi</taxon>
        <taxon>Dikarya</taxon>
        <taxon>Ascomycota</taxon>
        <taxon>Pezizomycotina</taxon>
        <taxon>Sordariomycetes</taxon>
        <taxon>Hypocreomycetidae</taxon>
        <taxon>Hypocreales</taxon>
        <taxon>Clavicipitaceae</taxon>
        <taxon>Ustilaginoidea</taxon>
    </lineage>
</organism>
<dbReference type="GeneID" id="66063461"/>
<dbReference type="EMBL" id="CP072754">
    <property type="protein sequence ID" value="QUC18442.1"/>
    <property type="molecule type" value="Genomic_DNA"/>
</dbReference>
<dbReference type="OrthoDB" id="4863639at2759"/>
<evidence type="ECO:0000256" key="1">
    <source>
        <dbReference type="SAM" id="SignalP"/>
    </source>
</evidence>
<name>A0A8E5MGC7_USTVR</name>
<feature type="chain" id="PRO_5034052391" evidence="1">
    <location>
        <begin position="22"/>
        <end position="64"/>
    </location>
</feature>
<keyword evidence="1" id="KW-0732">Signal</keyword>
<accession>A0A8E5MGC7</accession>